<comment type="caution">
    <text evidence="2">The sequence shown here is derived from an EMBL/GenBank/DDBJ whole genome shotgun (WGS) entry which is preliminary data.</text>
</comment>
<accession>A0A2W5L024</accession>
<feature type="domain" description="Amidohydrolase-related" evidence="1">
    <location>
        <begin position="24"/>
        <end position="122"/>
    </location>
</feature>
<dbReference type="Proteomes" id="UP000248597">
    <property type="component" value="Unassembled WGS sequence"/>
</dbReference>
<protein>
    <submittedName>
        <fullName evidence="2">Amidohydrolase family protein</fullName>
    </submittedName>
</protein>
<dbReference type="Gene3D" id="2.30.40.10">
    <property type="entry name" value="Urease, subunit C, domain 1"/>
    <property type="match status" value="1"/>
</dbReference>
<dbReference type="AlphaFoldDB" id="A0A2W5L024"/>
<dbReference type="SUPFAM" id="SSF51556">
    <property type="entry name" value="Metallo-dependent hydrolases"/>
    <property type="match status" value="1"/>
</dbReference>
<sequence>ANANAYEPHVLAKIRWRISITGKSLEQLVPRGVRIAFGTDAGVSKHGRNADEFELMVQHGMTPIEAIKAATVNAADLLGLSDQIGTIAPGKSADIIAVAGDPVVDVTALKKVDFVMARGRVVE</sequence>
<evidence type="ECO:0000313" key="2">
    <source>
        <dbReference type="EMBL" id="PZQ20275.1"/>
    </source>
</evidence>
<reference evidence="2 3" key="1">
    <citation type="submission" date="2017-08" db="EMBL/GenBank/DDBJ databases">
        <title>Infants hospitalized years apart are colonized by the same room-sourced microbial strains.</title>
        <authorList>
            <person name="Brooks B."/>
            <person name="Olm M.R."/>
            <person name="Firek B.A."/>
            <person name="Baker R."/>
            <person name="Thomas B.C."/>
            <person name="Morowitz M.J."/>
            <person name="Banfield J.F."/>
        </authorList>
    </citation>
    <scope>NUCLEOTIDE SEQUENCE [LARGE SCALE GENOMIC DNA]</scope>
    <source>
        <strain evidence="2">S2_005_003_R2_47</strain>
    </source>
</reference>
<dbReference type="Gene3D" id="3.20.20.140">
    <property type="entry name" value="Metal-dependent hydrolases"/>
    <property type="match status" value="1"/>
</dbReference>
<evidence type="ECO:0000259" key="1">
    <source>
        <dbReference type="Pfam" id="PF01979"/>
    </source>
</evidence>
<dbReference type="InterPro" id="IPR051781">
    <property type="entry name" value="Metallo-dep_Hydrolase"/>
</dbReference>
<dbReference type="PANTHER" id="PTHR43135">
    <property type="entry name" value="ALPHA-D-RIBOSE 1-METHYLPHOSPHONATE 5-TRIPHOSPHATE DIPHOSPHATASE"/>
    <property type="match status" value="1"/>
</dbReference>
<evidence type="ECO:0000313" key="3">
    <source>
        <dbReference type="Proteomes" id="UP000248597"/>
    </source>
</evidence>
<dbReference type="PANTHER" id="PTHR43135:SF3">
    <property type="entry name" value="ALPHA-D-RIBOSE 1-METHYLPHOSPHONATE 5-TRIPHOSPHATE DIPHOSPHATASE"/>
    <property type="match status" value="1"/>
</dbReference>
<dbReference type="InterPro" id="IPR032466">
    <property type="entry name" value="Metal_Hydrolase"/>
</dbReference>
<name>A0A2W5L024_SPHMC</name>
<feature type="non-terminal residue" evidence="2">
    <location>
        <position position="1"/>
    </location>
</feature>
<dbReference type="Pfam" id="PF01979">
    <property type="entry name" value="Amidohydro_1"/>
    <property type="match status" value="1"/>
</dbReference>
<gene>
    <name evidence="2" type="ORF">DI569_16125</name>
</gene>
<dbReference type="GO" id="GO:0016810">
    <property type="term" value="F:hydrolase activity, acting on carbon-nitrogen (but not peptide) bonds"/>
    <property type="evidence" value="ECO:0007669"/>
    <property type="project" value="InterPro"/>
</dbReference>
<dbReference type="InterPro" id="IPR006680">
    <property type="entry name" value="Amidohydro-rel"/>
</dbReference>
<organism evidence="2 3">
    <name type="scientific">Sphingopyxis macrogoltabida</name>
    <name type="common">Sphingomonas macrogoltabidus</name>
    <dbReference type="NCBI Taxonomy" id="33050"/>
    <lineage>
        <taxon>Bacteria</taxon>
        <taxon>Pseudomonadati</taxon>
        <taxon>Pseudomonadota</taxon>
        <taxon>Alphaproteobacteria</taxon>
        <taxon>Sphingomonadales</taxon>
        <taxon>Sphingomonadaceae</taxon>
        <taxon>Sphingopyxis</taxon>
    </lineage>
</organism>
<proteinExistence type="predicted"/>
<keyword evidence="2" id="KW-0378">Hydrolase</keyword>
<dbReference type="InterPro" id="IPR011059">
    <property type="entry name" value="Metal-dep_hydrolase_composite"/>
</dbReference>
<dbReference type="EMBL" id="QFPJ01000071">
    <property type="protein sequence ID" value="PZQ20275.1"/>
    <property type="molecule type" value="Genomic_DNA"/>
</dbReference>